<comment type="caution">
    <text evidence="1">The sequence shown here is derived from an EMBL/GenBank/DDBJ whole genome shotgun (WGS) entry which is preliminary data.</text>
</comment>
<dbReference type="GO" id="GO:0045182">
    <property type="term" value="F:translation regulator activity"/>
    <property type="evidence" value="ECO:0007669"/>
    <property type="project" value="InterPro"/>
</dbReference>
<gene>
    <name evidence="1" type="ORF">DEA37_0003770</name>
</gene>
<dbReference type="SUPFAM" id="SSF50978">
    <property type="entry name" value="WD40 repeat-like"/>
    <property type="match status" value="1"/>
</dbReference>
<dbReference type="AlphaFoldDB" id="A0A5J4N7V6"/>
<dbReference type="GO" id="GO:0043022">
    <property type="term" value="F:ribosome binding"/>
    <property type="evidence" value="ECO:0007669"/>
    <property type="project" value="InterPro"/>
</dbReference>
<keyword evidence="2" id="KW-1185">Reference proteome</keyword>
<evidence type="ECO:0000313" key="2">
    <source>
        <dbReference type="Proteomes" id="UP000324629"/>
    </source>
</evidence>
<dbReference type="InterPro" id="IPR036322">
    <property type="entry name" value="WD40_repeat_dom_sf"/>
</dbReference>
<reference evidence="1 2" key="1">
    <citation type="journal article" date="2019" name="Gigascience">
        <title>Whole-genome sequence of the oriental lung fluke Paragonimus westermani.</title>
        <authorList>
            <person name="Oey H."/>
            <person name="Zakrzewski M."/>
            <person name="Narain K."/>
            <person name="Devi K.R."/>
            <person name="Agatsuma T."/>
            <person name="Nawaratna S."/>
            <person name="Gobert G.N."/>
            <person name="Jones M.K."/>
            <person name="Ragan M.A."/>
            <person name="McManus D.P."/>
            <person name="Krause L."/>
        </authorList>
    </citation>
    <scope>NUCLEOTIDE SEQUENCE [LARGE SCALE GENOMIC DNA]</scope>
    <source>
        <strain evidence="1 2">IND2009</strain>
    </source>
</reference>
<dbReference type="PANTHER" id="PTHR19868">
    <property type="entry name" value="RECEPTOR FOR ACTIVATED PROTEIN KINASE C RACK1"/>
    <property type="match status" value="1"/>
</dbReference>
<dbReference type="EMBL" id="QNGE01006280">
    <property type="protein sequence ID" value="KAA3671523.1"/>
    <property type="molecule type" value="Genomic_DNA"/>
</dbReference>
<protein>
    <submittedName>
        <fullName evidence="1">Uncharacterized protein</fullName>
    </submittedName>
</protein>
<proteinExistence type="predicted"/>
<accession>A0A5J4N7V6</accession>
<sequence length="86" mass="9671">MLWDLTANKYLYTLNSGGVINSLCFSPNRYWLCAAVGPSIKIWDLENKVLADELKPEPVLSQLHVTVCGVVAQRNYERSERAGAWS</sequence>
<evidence type="ECO:0000313" key="1">
    <source>
        <dbReference type="EMBL" id="KAA3671523.1"/>
    </source>
</evidence>
<dbReference type="Gene3D" id="2.130.10.10">
    <property type="entry name" value="YVTN repeat-like/Quinoprotein amine dehydrogenase"/>
    <property type="match status" value="1"/>
</dbReference>
<dbReference type="InterPro" id="IPR015943">
    <property type="entry name" value="WD40/YVTN_repeat-like_dom_sf"/>
</dbReference>
<organism evidence="1 2">
    <name type="scientific">Paragonimus westermani</name>
    <dbReference type="NCBI Taxonomy" id="34504"/>
    <lineage>
        <taxon>Eukaryota</taxon>
        <taxon>Metazoa</taxon>
        <taxon>Spiralia</taxon>
        <taxon>Lophotrochozoa</taxon>
        <taxon>Platyhelminthes</taxon>
        <taxon>Trematoda</taxon>
        <taxon>Digenea</taxon>
        <taxon>Plagiorchiida</taxon>
        <taxon>Troglotremata</taxon>
        <taxon>Troglotrematidae</taxon>
        <taxon>Paragonimus</taxon>
    </lineage>
</organism>
<name>A0A5J4N7V6_9TREM</name>
<dbReference type="Proteomes" id="UP000324629">
    <property type="component" value="Unassembled WGS sequence"/>
</dbReference>
<dbReference type="InterPro" id="IPR045223">
    <property type="entry name" value="RACK1-like"/>
</dbReference>